<keyword evidence="2" id="KW-1185">Reference proteome</keyword>
<organism evidence="1 2">
    <name type="scientific">Rubrimonas cliftonensis</name>
    <dbReference type="NCBI Taxonomy" id="89524"/>
    <lineage>
        <taxon>Bacteria</taxon>
        <taxon>Pseudomonadati</taxon>
        <taxon>Pseudomonadota</taxon>
        <taxon>Alphaproteobacteria</taxon>
        <taxon>Rhodobacterales</taxon>
        <taxon>Paracoccaceae</taxon>
        <taxon>Rubrimonas</taxon>
    </lineage>
</organism>
<protein>
    <submittedName>
        <fullName evidence="1">Uncharacterized protein</fullName>
    </submittedName>
</protein>
<dbReference type="EMBL" id="FNQM01000001">
    <property type="protein sequence ID" value="SDZ78569.1"/>
    <property type="molecule type" value="Genomic_DNA"/>
</dbReference>
<sequence>MPVNMNVMQHQLVGAYISKLALHPDGRPSSVEGLLHGLAEFVNDALGVEAMTAVYDAGTRTWRIHGVIEMIGIEKDAALDYAWHTPKRITLRMPDPELLAEGRNLAIAFDAGRQGGRIYTHQFYYDYIRDSSYKMSNGDFLDSRIADYVFSSCR</sequence>
<proteinExistence type="predicted"/>
<reference evidence="1 2" key="1">
    <citation type="submission" date="2016-10" db="EMBL/GenBank/DDBJ databases">
        <authorList>
            <person name="de Groot N.N."/>
        </authorList>
    </citation>
    <scope>NUCLEOTIDE SEQUENCE [LARGE SCALE GENOMIC DNA]</scope>
    <source>
        <strain evidence="1 2">DSM 15345</strain>
    </source>
</reference>
<dbReference type="OrthoDB" id="8479503at2"/>
<name>A0A1H3VUW9_9RHOB</name>
<dbReference type="AlphaFoldDB" id="A0A1H3VUW9"/>
<gene>
    <name evidence="1" type="ORF">SAMN05444370_101340</name>
</gene>
<evidence type="ECO:0000313" key="1">
    <source>
        <dbReference type="EMBL" id="SDZ78569.1"/>
    </source>
</evidence>
<evidence type="ECO:0000313" key="2">
    <source>
        <dbReference type="Proteomes" id="UP000198703"/>
    </source>
</evidence>
<dbReference type="RefSeq" id="WP_093247754.1">
    <property type="nucleotide sequence ID" value="NZ_FNQM01000001.1"/>
</dbReference>
<dbReference type="Proteomes" id="UP000198703">
    <property type="component" value="Unassembled WGS sequence"/>
</dbReference>
<accession>A0A1H3VUW9</accession>